<evidence type="ECO:0000313" key="13">
    <source>
        <dbReference type="Proteomes" id="UP001497497"/>
    </source>
</evidence>
<reference evidence="12 13" key="1">
    <citation type="submission" date="2024-04" db="EMBL/GenBank/DDBJ databases">
        <authorList>
            <consortium name="Genoscope - CEA"/>
            <person name="William W."/>
        </authorList>
    </citation>
    <scope>NUCLEOTIDE SEQUENCE [LARGE SCALE GENOMIC DNA]</scope>
</reference>
<dbReference type="PANTHER" id="PTHR11214">
    <property type="entry name" value="BETA-1,3-N-ACETYLGLUCOSAMINYLTRANSFERASE"/>
    <property type="match status" value="1"/>
</dbReference>
<dbReference type="InterPro" id="IPR002659">
    <property type="entry name" value="Glyco_trans_31"/>
</dbReference>
<dbReference type="Gene3D" id="3.90.550.50">
    <property type="match status" value="1"/>
</dbReference>
<evidence type="ECO:0000256" key="11">
    <source>
        <dbReference type="SAM" id="SignalP"/>
    </source>
</evidence>
<evidence type="ECO:0000256" key="2">
    <source>
        <dbReference type="ARBA" id="ARBA00008661"/>
    </source>
</evidence>
<evidence type="ECO:0000256" key="8">
    <source>
        <dbReference type="ARBA" id="ARBA00023034"/>
    </source>
</evidence>
<evidence type="ECO:0000256" key="7">
    <source>
        <dbReference type="ARBA" id="ARBA00022989"/>
    </source>
</evidence>
<name>A0AAV2HD94_LYMST</name>
<organism evidence="12 13">
    <name type="scientific">Lymnaea stagnalis</name>
    <name type="common">Great pond snail</name>
    <name type="synonym">Helix stagnalis</name>
    <dbReference type="NCBI Taxonomy" id="6523"/>
    <lineage>
        <taxon>Eukaryota</taxon>
        <taxon>Metazoa</taxon>
        <taxon>Spiralia</taxon>
        <taxon>Lophotrochozoa</taxon>
        <taxon>Mollusca</taxon>
        <taxon>Gastropoda</taxon>
        <taxon>Heterobranchia</taxon>
        <taxon>Euthyneura</taxon>
        <taxon>Panpulmonata</taxon>
        <taxon>Hygrophila</taxon>
        <taxon>Lymnaeoidea</taxon>
        <taxon>Lymnaeidae</taxon>
        <taxon>Lymnaea</taxon>
    </lineage>
</organism>
<evidence type="ECO:0000256" key="9">
    <source>
        <dbReference type="ARBA" id="ARBA00023136"/>
    </source>
</evidence>
<dbReference type="PANTHER" id="PTHR11214:SF378">
    <property type="entry name" value="BETA-1,3-GALACTOSYLTRANSFERASE 4"/>
    <property type="match status" value="1"/>
</dbReference>
<dbReference type="AlphaFoldDB" id="A0AAV2HD94"/>
<accession>A0AAV2HD94</accession>
<keyword evidence="9" id="KW-0472">Membrane</keyword>
<keyword evidence="3 10" id="KW-0328">Glycosyltransferase</keyword>
<protein>
    <recommendedName>
        <fullName evidence="10">Hexosyltransferase</fullName>
        <ecNumber evidence="10">2.4.1.-</ecNumber>
    </recommendedName>
</protein>
<keyword evidence="8 10" id="KW-0333">Golgi apparatus</keyword>
<dbReference type="EC" id="2.4.1.-" evidence="10"/>
<dbReference type="Pfam" id="PF01762">
    <property type="entry name" value="Galactosyl_T"/>
    <property type="match status" value="1"/>
</dbReference>
<feature type="chain" id="PRO_5043830728" description="Hexosyltransferase" evidence="11">
    <location>
        <begin position="30"/>
        <end position="438"/>
    </location>
</feature>
<evidence type="ECO:0000256" key="5">
    <source>
        <dbReference type="ARBA" id="ARBA00022692"/>
    </source>
</evidence>
<feature type="signal peptide" evidence="11">
    <location>
        <begin position="1"/>
        <end position="29"/>
    </location>
</feature>
<dbReference type="Proteomes" id="UP001497497">
    <property type="component" value="Unassembled WGS sequence"/>
</dbReference>
<gene>
    <name evidence="12" type="ORF">GSLYS_00005692001</name>
</gene>
<comment type="caution">
    <text evidence="12">The sequence shown here is derived from an EMBL/GenBank/DDBJ whole genome shotgun (WGS) entry which is preliminary data.</text>
</comment>
<evidence type="ECO:0000256" key="6">
    <source>
        <dbReference type="ARBA" id="ARBA00022968"/>
    </source>
</evidence>
<evidence type="ECO:0000256" key="3">
    <source>
        <dbReference type="ARBA" id="ARBA00022676"/>
    </source>
</evidence>
<comment type="similarity">
    <text evidence="2 10">Belongs to the glycosyltransferase 31 family.</text>
</comment>
<keyword evidence="4" id="KW-0808">Transferase</keyword>
<evidence type="ECO:0000256" key="1">
    <source>
        <dbReference type="ARBA" id="ARBA00004323"/>
    </source>
</evidence>
<dbReference type="EMBL" id="CAXITT010000093">
    <property type="protein sequence ID" value="CAL1531597.1"/>
    <property type="molecule type" value="Genomic_DNA"/>
</dbReference>
<keyword evidence="7" id="KW-1133">Transmembrane helix</keyword>
<sequence>MCQKLFNRRFLQNLFALALASLLMYLSLQISCPVFSNTCTTYYCKPVVQKSDLLSFQLNRTFVAKSSKVSFSGDNFSQVASSGEMNKLSASPTSSTVITSTSRDLFLSREELLKNISRNLDGLGLFETIDDEEYLKNHSDFFAPRVGVDNYLDHQILIQAEDLCLRDETFLLIAIPSVIGHKEERDAIRRTWLRSSETNAWPRARVKEKVKHVFFFGYKKGSREEDLKNLLAESVFYNDIVMVDFEDSYRNLTLKMLAALRWTGNFCERAEFFLKVDEDTMINVPLMIEFLLHARVAAKSEQFVVGRKHHHEKPEVVRNKDDRWVVGDLEYPFRYYPQYMLGHSYAISRAAVPVIVSTARRIRLVAPEDAFITGIAVKTARIPRLSARSFSMCCVVKYDCDVVWNKKVAMTSLDLLHLEKLWTSVAQQSCDDKIVFLK</sequence>
<evidence type="ECO:0000256" key="4">
    <source>
        <dbReference type="ARBA" id="ARBA00022679"/>
    </source>
</evidence>
<evidence type="ECO:0000313" key="12">
    <source>
        <dbReference type="EMBL" id="CAL1531597.1"/>
    </source>
</evidence>
<dbReference type="GO" id="GO:0000139">
    <property type="term" value="C:Golgi membrane"/>
    <property type="evidence" value="ECO:0007669"/>
    <property type="project" value="UniProtKB-SubCell"/>
</dbReference>
<proteinExistence type="inferred from homology"/>
<keyword evidence="11" id="KW-0732">Signal</keyword>
<comment type="subcellular location">
    <subcellularLocation>
        <location evidence="1 10">Golgi apparatus membrane</location>
        <topology evidence="1 10">Single-pass type II membrane protein</topology>
    </subcellularLocation>
</comment>
<dbReference type="GO" id="GO:0016758">
    <property type="term" value="F:hexosyltransferase activity"/>
    <property type="evidence" value="ECO:0007669"/>
    <property type="project" value="InterPro"/>
</dbReference>
<evidence type="ECO:0000256" key="10">
    <source>
        <dbReference type="RuleBase" id="RU363063"/>
    </source>
</evidence>
<dbReference type="GO" id="GO:0006493">
    <property type="term" value="P:protein O-linked glycosylation"/>
    <property type="evidence" value="ECO:0007669"/>
    <property type="project" value="TreeGrafter"/>
</dbReference>
<keyword evidence="13" id="KW-1185">Reference proteome</keyword>
<keyword evidence="6" id="KW-0735">Signal-anchor</keyword>
<keyword evidence="5" id="KW-0812">Transmembrane</keyword>